<sequence>MAKRMRYLFVGGVGLALAVLGYDQMFKLRWGGFTELTVEFVVTDAETGLPVEGAEVFVADESYSAANVEILEPQFKTNREGVAVAQFPSQRCGGDLSRLGFTNTRSVLLPEIRFWCKGAGLRQSDVLYLNDQPHRRSIQHTGPGQDRLIVSVALCKSQP</sequence>
<organism evidence="1 2">
    <name type="scientific">Gemmata massiliana</name>
    <dbReference type="NCBI Taxonomy" id="1210884"/>
    <lineage>
        <taxon>Bacteria</taxon>
        <taxon>Pseudomonadati</taxon>
        <taxon>Planctomycetota</taxon>
        <taxon>Planctomycetia</taxon>
        <taxon>Gemmatales</taxon>
        <taxon>Gemmataceae</taxon>
        <taxon>Gemmata</taxon>
    </lineage>
</organism>
<dbReference type="Proteomes" id="UP000464178">
    <property type="component" value="Chromosome"/>
</dbReference>
<keyword evidence="2" id="KW-1185">Reference proteome</keyword>
<accession>A0A6P2CWV7</accession>
<evidence type="ECO:0000313" key="1">
    <source>
        <dbReference type="EMBL" id="VTR92204.1"/>
    </source>
</evidence>
<dbReference type="KEGG" id="gms:SOIL9_55100"/>
<dbReference type="RefSeq" id="WP_162667103.1">
    <property type="nucleotide sequence ID" value="NZ_LR593886.1"/>
</dbReference>
<gene>
    <name evidence="1" type="ORF">SOIL9_55100</name>
</gene>
<evidence type="ECO:0000313" key="2">
    <source>
        <dbReference type="Proteomes" id="UP000464178"/>
    </source>
</evidence>
<proteinExistence type="predicted"/>
<protein>
    <submittedName>
        <fullName evidence="1">Uncharacterized protein</fullName>
    </submittedName>
</protein>
<reference evidence="1 2" key="1">
    <citation type="submission" date="2019-05" db="EMBL/GenBank/DDBJ databases">
        <authorList>
            <consortium name="Science for Life Laboratories"/>
        </authorList>
    </citation>
    <scope>NUCLEOTIDE SEQUENCE [LARGE SCALE GENOMIC DNA]</scope>
    <source>
        <strain evidence="1">Soil9</strain>
    </source>
</reference>
<dbReference type="AlphaFoldDB" id="A0A6P2CWV7"/>
<dbReference type="EMBL" id="LR593886">
    <property type="protein sequence ID" value="VTR92204.1"/>
    <property type="molecule type" value="Genomic_DNA"/>
</dbReference>
<name>A0A6P2CWV7_9BACT</name>